<evidence type="ECO:0000256" key="1">
    <source>
        <dbReference type="SAM" id="MobiDB-lite"/>
    </source>
</evidence>
<comment type="caution">
    <text evidence="2">The sequence shown here is derived from an EMBL/GenBank/DDBJ whole genome shotgun (WGS) entry which is preliminary data.</text>
</comment>
<evidence type="ECO:0000313" key="3">
    <source>
        <dbReference type="Proteomes" id="UP001597118"/>
    </source>
</evidence>
<dbReference type="EMBL" id="JBHUDG010000012">
    <property type="protein sequence ID" value="MFD1629978.1"/>
    <property type="molecule type" value="Genomic_DNA"/>
</dbReference>
<sequence>MDIDISEKKIELIQWLSTVEDATIIDKLMRLRQEETTDWWGSVSKDEQESIEKGVADANNKNLKPHSSARELYEKWL</sequence>
<gene>
    <name evidence="2" type="ORF">ACFSAH_08820</name>
</gene>
<evidence type="ECO:0008006" key="4">
    <source>
        <dbReference type="Google" id="ProtNLM"/>
    </source>
</evidence>
<evidence type="ECO:0000313" key="2">
    <source>
        <dbReference type="EMBL" id="MFD1629978.1"/>
    </source>
</evidence>
<organism evidence="2 3">
    <name type="scientific">Pseudopedobacter beijingensis</name>
    <dbReference type="NCBI Taxonomy" id="1207056"/>
    <lineage>
        <taxon>Bacteria</taxon>
        <taxon>Pseudomonadati</taxon>
        <taxon>Bacteroidota</taxon>
        <taxon>Sphingobacteriia</taxon>
        <taxon>Sphingobacteriales</taxon>
        <taxon>Sphingobacteriaceae</taxon>
        <taxon>Pseudopedobacter</taxon>
    </lineage>
</organism>
<reference evidence="3" key="1">
    <citation type="journal article" date="2019" name="Int. J. Syst. Evol. Microbiol.">
        <title>The Global Catalogue of Microorganisms (GCM) 10K type strain sequencing project: providing services to taxonomists for standard genome sequencing and annotation.</title>
        <authorList>
            <consortium name="The Broad Institute Genomics Platform"/>
            <consortium name="The Broad Institute Genome Sequencing Center for Infectious Disease"/>
            <person name="Wu L."/>
            <person name="Ma J."/>
        </authorList>
    </citation>
    <scope>NUCLEOTIDE SEQUENCE [LARGE SCALE GENOMIC DNA]</scope>
    <source>
        <strain evidence="3">CCUG 53762</strain>
    </source>
</reference>
<dbReference type="RefSeq" id="WP_379662355.1">
    <property type="nucleotide sequence ID" value="NZ_JBHUDG010000012.1"/>
</dbReference>
<accession>A0ABW4ICL6</accession>
<feature type="compositionally biased region" description="Basic and acidic residues" evidence="1">
    <location>
        <begin position="68"/>
        <end position="77"/>
    </location>
</feature>
<feature type="region of interest" description="Disordered" evidence="1">
    <location>
        <begin position="50"/>
        <end position="77"/>
    </location>
</feature>
<proteinExistence type="predicted"/>
<dbReference type="Proteomes" id="UP001597118">
    <property type="component" value="Unassembled WGS sequence"/>
</dbReference>
<keyword evidence="3" id="KW-1185">Reference proteome</keyword>
<protein>
    <recommendedName>
        <fullName evidence="4">Addiction module component</fullName>
    </recommendedName>
</protein>
<name>A0ABW4ICL6_9SPHI</name>